<proteinExistence type="predicted"/>
<sequence length="145" mass="16941">MTKTELARNEPLVKLKTVSKSDYRFLYNLLMERDARANISHKKMPTYNQHVAFVSAKPYSKWYVILYGASKAGSIYLTSQNEIGIFIKKSFQNKQIGNIVLHKLIQKNPKKRYLANVNPQNKKSVRFFKNNGFKLIQYTFELSKT</sequence>
<evidence type="ECO:0000313" key="2">
    <source>
        <dbReference type="EMBL" id="SVB02034.1"/>
    </source>
</evidence>
<feature type="domain" description="N-acetyltransferase" evidence="1">
    <location>
        <begin position="13"/>
        <end position="145"/>
    </location>
</feature>
<evidence type="ECO:0000259" key="1">
    <source>
        <dbReference type="PROSITE" id="PS51186"/>
    </source>
</evidence>
<dbReference type="Pfam" id="PF00583">
    <property type="entry name" value="Acetyltransf_1"/>
    <property type="match status" value="1"/>
</dbReference>
<dbReference type="AlphaFoldDB" id="A0A382AKY3"/>
<dbReference type="Gene3D" id="3.40.630.30">
    <property type="match status" value="1"/>
</dbReference>
<protein>
    <recommendedName>
        <fullName evidence="1">N-acetyltransferase domain-containing protein</fullName>
    </recommendedName>
</protein>
<organism evidence="2">
    <name type="scientific">marine metagenome</name>
    <dbReference type="NCBI Taxonomy" id="408172"/>
    <lineage>
        <taxon>unclassified sequences</taxon>
        <taxon>metagenomes</taxon>
        <taxon>ecological metagenomes</taxon>
    </lineage>
</organism>
<reference evidence="2" key="1">
    <citation type="submission" date="2018-05" db="EMBL/GenBank/DDBJ databases">
        <authorList>
            <person name="Lanie J.A."/>
            <person name="Ng W.-L."/>
            <person name="Kazmierczak K.M."/>
            <person name="Andrzejewski T.M."/>
            <person name="Davidsen T.M."/>
            <person name="Wayne K.J."/>
            <person name="Tettelin H."/>
            <person name="Glass J.I."/>
            <person name="Rusch D."/>
            <person name="Podicherti R."/>
            <person name="Tsui H.-C.T."/>
            <person name="Winkler M.E."/>
        </authorList>
    </citation>
    <scope>NUCLEOTIDE SEQUENCE</scope>
</reference>
<name>A0A382AKY3_9ZZZZ</name>
<dbReference type="PROSITE" id="PS51186">
    <property type="entry name" value="GNAT"/>
    <property type="match status" value="1"/>
</dbReference>
<accession>A0A382AKY3</accession>
<gene>
    <name evidence="2" type="ORF">METZ01_LOCUS154888</name>
</gene>
<dbReference type="SUPFAM" id="SSF55729">
    <property type="entry name" value="Acyl-CoA N-acyltransferases (Nat)"/>
    <property type="match status" value="1"/>
</dbReference>
<dbReference type="GO" id="GO:0016747">
    <property type="term" value="F:acyltransferase activity, transferring groups other than amino-acyl groups"/>
    <property type="evidence" value="ECO:0007669"/>
    <property type="project" value="InterPro"/>
</dbReference>
<dbReference type="InterPro" id="IPR016181">
    <property type="entry name" value="Acyl_CoA_acyltransferase"/>
</dbReference>
<dbReference type="InterPro" id="IPR000182">
    <property type="entry name" value="GNAT_dom"/>
</dbReference>
<dbReference type="EMBL" id="UINC01025791">
    <property type="protein sequence ID" value="SVB02034.1"/>
    <property type="molecule type" value="Genomic_DNA"/>
</dbReference>